<dbReference type="SUPFAM" id="SSF52733">
    <property type="entry name" value="Nicotinate mononucleotide:5,6-dimethylbenzimidazole phosphoribosyltransferase (CobT)"/>
    <property type="match status" value="1"/>
</dbReference>
<dbReference type="KEGG" id="hsw:Hsw_1955"/>
<dbReference type="InterPro" id="IPR017846">
    <property type="entry name" value="Nict_dMeBzImd_PRibTrfase_bact"/>
</dbReference>
<dbReference type="Gene3D" id="3.40.50.10210">
    <property type="match status" value="1"/>
</dbReference>
<dbReference type="PANTHER" id="PTHR43463:SF1">
    <property type="entry name" value="NICOTINATE-NUCLEOTIDE--DIMETHYLBENZIMIDAZOLE PHOSPHORIBOSYLTRANSFERASE"/>
    <property type="match status" value="1"/>
</dbReference>
<dbReference type="InterPro" id="IPR023195">
    <property type="entry name" value="Nict_dMeBzImd_PRibTrfase_N"/>
</dbReference>
<name>W8F750_9BACT</name>
<dbReference type="FunFam" id="3.40.50.10210:FF:000001">
    <property type="entry name" value="Nicotinate-nucleotide--dimethylbenzimidazole phosphoribosyltransferase"/>
    <property type="match status" value="1"/>
</dbReference>
<dbReference type="CDD" id="cd02439">
    <property type="entry name" value="DMB-PRT_CobT"/>
    <property type="match status" value="1"/>
</dbReference>
<dbReference type="Pfam" id="PF02277">
    <property type="entry name" value="DBI_PRT"/>
    <property type="match status" value="1"/>
</dbReference>
<gene>
    <name evidence="10" type="primary">cobT</name>
    <name evidence="12" type="ORF">Hsw_1955</name>
</gene>
<keyword evidence="6 10" id="KW-0328">Glycosyltransferase</keyword>
<evidence type="ECO:0000256" key="4">
    <source>
        <dbReference type="ARBA" id="ARBA00015486"/>
    </source>
</evidence>
<dbReference type="HOGENOM" id="CLU_002982_0_0_10"/>
<evidence type="ECO:0000313" key="12">
    <source>
        <dbReference type="EMBL" id="AHJ97550.1"/>
    </source>
</evidence>
<dbReference type="InterPro" id="IPR003200">
    <property type="entry name" value="Nict_dMeBzImd_PRibTrfase"/>
</dbReference>
<dbReference type="UniPathway" id="UPA00061">
    <property type="reaction ID" value="UER00516"/>
</dbReference>
<comment type="similarity">
    <text evidence="2 10">Belongs to the CobT family.</text>
</comment>
<proteinExistence type="inferred from homology"/>
<dbReference type="Gene3D" id="1.10.1610.10">
    <property type="match status" value="1"/>
</dbReference>
<comment type="function">
    <text evidence="10">Catalyzes the synthesis of alpha-ribazole-5'-phosphate from nicotinate mononucleotide (NAMN) and 5,6-dimethylbenzimidazole (DMB).</text>
</comment>
<evidence type="ECO:0000256" key="2">
    <source>
        <dbReference type="ARBA" id="ARBA00007110"/>
    </source>
</evidence>
<dbReference type="GO" id="GO:0008939">
    <property type="term" value="F:nicotinate-nucleotide-dimethylbenzimidazole phosphoribosyltransferase activity"/>
    <property type="evidence" value="ECO:0007669"/>
    <property type="project" value="UniProtKB-UniRule"/>
</dbReference>
<comment type="catalytic activity">
    <reaction evidence="9 10">
        <text>5,6-dimethylbenzimidazole + nicotinate beta-D-ribonucleotide = alpha-ribazole 5'-phosphate + nicotinate + H(+)</text>
        <dbReference type="Rhea" id="RHEA:11196"/>
        <dbReference type="ChEBI" id="CHEBI:15378"/>
        <dbReference type="ChEBI" id="CHEBI:15890"/>
        <dbReference type="ChEBI" id="CHEBI:32544"/>
        <dbReference type="ChEBI" id="CHEBI:57502"/>
        <dbReference type="ChEBI" id="CHEBI:57918"/>
        <dbReference type="EC" id="2.4.2.21"/>
    </reaction>
</comment>
<dbReference type="EMBL" id="CP007145">
    <property type="protein sequence ID" value="AHJ97550.1"/>
    <property type="molecule type" value="Genomic_DNA"/>
</dbReference>
<sequence length="373" mass="38919">MRGTGREKYVGPLLPARPVASTFADMFSIPALNPALAPAIQHKIDHKTKPLGALGQLEGLARQICLIQQTLTPTLHQPHLLVFAADHGIAREGVSKYPPEVTYQMVLNFVQNGAAINVFCRQHGITLKILDAGVAGSFADYPTVIDQKIAPGTRSFLHEPAMTAQECTRALEAGAAVVREVAATGCNVLGCGEMGIGNTSAATLLMHRFTGLPLAECLGRGTGLDDAQLRHKAAVLAAAAETHAHLTEPLDILAACGGFELVQMAGAMLQAAALGMVVLVDGFIATAALLAAARLHPEVLAYCVFCHQSDEAGHARLLAHLGAWPLLQLGLRLGEGTGCALAYPLLLAAVGFLTEMASFESAGVSQAVTPPAV</sequence>
<dbReference type="Proteomes" id="UP000019423">
    <property type="component" value="Chromosome"/>
</dbReference>
<dbReference type="HAMAP" id="MF_00230">
    <property type="entry name" value="CobT"/>
    <property type="match status" value="1"/>
</dbReference>
<comment type="pathway">
    <text evidence="1 10">Nucleoside biosynthesis; alpha-ribazole biosynthesis; alpha-ribazole from 5,6-dimethylbenzimidazole: step 1/2.</text>
</comment>
<evidence type="ECO:0000256" key="8">
    <source>
        <dbReference type="ARBA" id="ARBA00030686"/>
    </source>
</evidence>
<evidence type="ECO:0000256" key="6">
    <source>
        <dbReference type="ARBA" id="ARBA00022676"/>
    </source>
</evidence>
<dbReference type="NCBIfam" id="TIGR03160">
    <property type="entry name" value="cobT_DBIPRT"/>
    <property type="match status" value="1"/>
</dbReference>
<keyword evidence="11" id="KW-0812">Transmembrane</keyword>
<evidence type="ECO:0000313" key="13">
    <source>
        <dbReference type="Proteomes" id="UP000019423"/>
    </source>
</evidence>
<dbReference type="NCBIfam" id="NF000996">
    <property type="entry name" value="PRK00105.1"/>
    <property type="match status" value="1"/>
</dbReference>
<protein>
    <recommendedName>
        <fullName evidence="4 10">Nicotinate-nucleotide--dimethylbenzimidazole phosphoribosyltransferase</fullName>
        <shortName evidence="10">NN:DBI PRT</shortName>
        <ecNumber evidence="3 10">2.4.2.21</ecNumber>
    </recommendedName>
    <alternativeName>
        <fullName evidence="8 10">N(1)-alpha-phosphoribosyltransferase</fullName>
    </alternativeName>
</protein>
<evidence type="ECO:0000256" key="1">
    <source>
        <dbReference type="ARBA" id="ARBA00005049"/>
    </source>
</evidence>
<dbReference type="EC" id="2.4.2.21" evidence="3 10"/>
<dbReference type="AlphaFoldDB" id="W8F750"/>
<feature type="active site" description="Proton acceptor" evidence="10">
    <location>
        <position position="335"/>
    </location>
</feature>
<evidence type="ECO:0000256" key="11">
    <source>
        <dbReference type="SAM" id="Phobius"/>
    </source>
</evidence>
<evidence type="ECO:0000256" key="3">
    <source>
        <dbReference type="ARBA" id="ARBA00011991"/>
    </source>
</evidence>
<keyword evidence="7 10" id="KW-0808">Transferase</keyword>
<evidence type="ECO:0000256" key="10">
    <source>
        <dbReference type="HAMAP-Rule" id="MF_00230"/>
    </source>
</evidence>
<keyword evidence="13" id="KW-1185">Reference proteome</keyword>
<dbReference type="eggNOG" id="COG2038">
    <property type="taxonomic scope" value="Bacteria"/>
</dbReference>
<organism evidence="12 13">
    <name type="scientific">Hymenobacter swuensis DY53</name>
    <dbReference type="NCBI Taxonomy" id="1227739"/>
    <lineage>
        <taxon>Bacteria</taxon>
        <taxon>Pseudomonadati</taxon>
        <taxon>Bacteroidota</taxon>
        <taxon>Cytophagia</taxon>
        <taxon>Cytophagales</taxon>
        <taxon>Hymenobacteraceae</taxon>
        <taxon>Hymenobacter</taxon>
    </lineage>
</organism>
<dbReference type="PANTHER" id="PTHR43463">
    <property type="entry name" value="NICOTINATE-NUCLEOTIDE--DIMETHYLBENZIMIDAZOLE PHOSPHORIBOSYLTRANSFERASE"/>
    <property type="match status" value="1"/>
</dbReference>
<dbReference type="GO" id="GO:0009236">
    <property type="term" value="P:cobalamin biosynthetic process"/>
    <property type="evidence" value="ECO:0007669"/>
    <property type="project" value="UniProtKB-UniRule"/>
</dbReference>
<evidence type="ECO:0000256" key="7">
    <source>
        <dbReference type="ARBA" id="ARBA00022679"/>
    </source>
</evidence>
<keyword evidence="5 10" id="KW-0169">Cobalamin biosynthesis</keyword>
<accession>W8F750</accession>
<dbReference type="PATRIC" id="fig|1227739.3.peg.2173"/>
<keyword evidence="11" id="KW-0472">Membrane</keyword>
<feature type="transmembrane region" description="Helical" evidence="11">
    <location>
        <begin position="271"/>
        <end position="293"/>
    </location>
</feature>
<evidence type="ECO:0000256" key="9">
    <source>
        <dbReference type="ARBA" id="ARBA00047340"/>
    </source>
</evidence>
<dbReference type="STRING" id="1227739.Hsw_1955"/>
<reference evidence="12 13" key="1">
    <citation type="submission" date="2014-01" db="EMBL/GenBank/DDBJ databases">
        <title>Complete genome sequence of ionizing-radiation resistance bacterium Hymenobacter swuensis DY53.</title>
        <authorList>
            <person name="Jung J.-H."/>
            <person name="Jeong S.-W."/>
            <person name="Joe M.-H."/>
            <person name="Cho y.-j."/>
            <person name="Kim M.-K."/>
            <person name="Lim S.-Y."/>
        </authorList>
    </citation>
    <scope>NUCLEOTIDE SEQUENCE [LARGE SCALE GENOMIC DNA]</scope>
    <source>
        <strain evidence="12 13">DY53</strain>
    </source>
</reference>
<keyword evidence="11" id="KW-1133">Transmembrane helix</keyword>
<dbReference type="InterPro" id="IPR036087">
    <property type="entry name" value="Nict_dMeBzImd_PRibTrfase_sf"/>
</dbReference>
<evidence type="ECO:0000256" key="5">
    <source>
        <dbReference type="ARBA" id="ARBA00022573"/>
    </source>
</evidence>